<reference evidence="2" key="1">
    <citation type="submission" date="2019-08" db="EMBL/GenBank/DDBJ databases">
        <authorList>
            <person name="Kucharzyk K."/>
            <person name="Murdoch R.W."/>
            <person name="Higgins S."/>
            <person name="Loffler F."/>
        </authorList>
    </citation>
    <scope>NUCLEOTIDE SEQUENCE</scope>
</reference>
<feature type="transmembrane region" description="Helical" evidence="1">
    <location>
        <begin position="26"/>
        <end position="56"/>
    </location>
</feature>
<protein>
    <submittedName>
        <fullName evidence="2">Uncharacterized protein</fullName>
    </submittedName>
</protein>
<dbReference type="EMBL" id="VSSQ01000763">
    <property type="protein sequence ID" value="MPM00940.1"/>
    <property type="molecule type" value="Genomic_DNA"/>
</dbReference>
<sequence length="158" mass="18148">MDSFYEQFQTKNYSNLEKILNNVSKVVLVITIVFIAMLNFIGAAIFALIYLVAFILSRKLIVEYEYELTGEELVIFKIMNKSKRKEVGNFSVRSISSVKTPEQMVNSNTKIVRAYLKESGIKDKIYIAKTSQGLIGFQLAMDENLIRLIKRVNPLAFY</sequence>
<evidence type="ECO:0000256" key="1">
    <source>
        <dbReference type="SAM" id="Phobius"/>
    </source>
</evidence>
<evidence type="ECO:0000313" key="2">
    <source>
        <dbReference type="EMBL" id="MPM00940.1"/>
    </source>
</evidence>
<keyword evidence="1" id="KW-0472">Membrane</keyword>
<keyword evidence="1" id="KW-1133">Transmembrane helix</keyword>
<accession>A0A644WAW3</accession>
<keyword evidence="1" id="KW-0812">Transmembrane</keyword>
<gene>
    <name evidence="2" type="ORF">SDC9_47175</name>
</gene>
<proteinExistence type="predicted"/>
<organism evidence="2">
    <name type="scientific">bioreactor metagenome</name>
    <dbReference type="NCBI Taxonomy" id="1076179"/>
    <lineage>
        <taxon>unclassified sequences</taxon>
        <taxon>metagenomes</taxon>
        <taxon>ecological metagenomes</taxon>
    </lineage>
</organism>
<comment type="caution">
    <text evidence="2">The sequence shown here is derived from an EMBL/GenBank/DDBJ whole genome shotgun (WGS) entry which is preliminary data.</text>
</comment>
<name>A0A644WAW3_9ZZZZ</name>
<dbReference type="AlphaFoldDB" id="A0A644WAW3"/>